<protein>
    <recommendedName>
        <fullName evidence="2">Bifunctional inhibitor/plant lipid transfer protein/seed storage helical domain-containing protein</fullName>
    </recommendedName>
</protein>
<dbReference type="InterPro" id="IPR036312">
    <property type="entry name" value="Bifun_inhib/LTP/seed_sf"/>
</dbReference>
<dbReference type="InterPro" id="IPR016140">
    <property type="entry name" value="Bifunc_inhib/LTP/seed_store"/>
</dbReference>
<feature type="chain" id="PRO_5043844383" description="Bifunctional inhibitor/plant lipid transfer protein/seed storage helical domain-containing protein" evidence="1">
    <location>
        <begin position="21"/>
        <end position="212"/>
    </location>
</feature>
<feature type="non-terminal residue" evidence="3">
    <location>
        <position position="212"/>
    </location>
</feature>
<feature type="domain" description="Bifunctional inhibitor/plant lipid transfer protein/seed storage helical" evidence="2">
    <location>
        <begin position="9"/>
        <end position="77"/>
    </location>
</feature>
<proteinExistence type="predicted"/>
<evidence type="ECO:0000256" key="1">
    <source>
        <dbReference type="SAM" id="SignalP"/>
    </source>
</evidence>
<gene>
    <name evidence="3" type="ORF">CFP56_011586</name>
</gene>
<reference evidence="3 4" key="1">
    <citation type="journal article" date="2018" name="Sci. Data">
        <title>The draft genome sequence of cork oak.</title>
        <authorList>
            <person name="Ramos A.M."/>
            <person name="Usie A."/>
            <person name="Barbosa P."/>
            <person name="Barros P.M."/>
            <person name="Capote T."/>
            <person name="Chaves I."/>
            <person name="Simoes F."/>
            <person name="Abreu I."/>
            <person name="Carrasquinho I."/>
            <person name="Faro C."/>
            <person name="Guimaraes J.B."/>
            <person name="Mendonca D."/>
            <person name="Nobrega F."/>
            <person name="Rodrigues L."/>
            <person name="Saibo N.J.M."/>
            <person name="Varela M.C."/>
            <person name="Egas C."/>
            <person name="Matos J."/>
            <person name="Miguel C.M."/>
            <person name="Oliveira M.M."/>
            <person name="Ricardo C.P."/>
            <person name="Goncalves S."/>
        </authorList>
    </citation>
    <scope>NUCLEOTIDE SEQUENCE [LARGE SCALE GENOMIC DNA]</scope>
    <source>
        <strain evidence="4">cv. HL8</strain>
    </source>
</reference>
<sequence>MTSLALAMLMVMASIILISGNHKVSTQCQGSISNLKSKCLTSVQKARPEIPPSADCCAVVMGLDIPCGCNLVTQAVENMIWIKLFMLDEQVDYQSSLEKNVEVSQMAIANMKSLALAMLMVMASIILISGNHKVSAQCQGSILNLISKCSTFIPQAGLENPPSADCCAVVMGLDIPCVCNLVTQSVENMMWIKLFMLNEQVDYQSNPEKNVE</sequence>
<dbReference type="PANTHER" id="PTHR33286">
    <property type="entry name" value="BIFUNCTIONAL INHIBITOR/LIPID-TRANSFER PROTEIN/SEED STORAGE 2S ALBUMIN SUPERFAMILY PROTEIN"/>
    <property type="match status" value="1"/>
</dbReference>
<evidence type="ECO:0000313" key="3">
    <source>
        <dbReference type="EMBL" id="KAK7844139.1"/>
    </source>
</evidence>
<feature type="domain" description="Bifunctional inhibitor/plant lipid transfer protein/seed storage helical" evidence="2">
    <location>
        <begin position="119"/>
        <end position="187"/>
    </location>
</feature>
<keyword evidence="1" id="KW-0732">Signal</keyword>
<keyword evidence="4" id="KW-1185">Reference proteome</keyword>
<dbReference type="PANTHER" id="PTHR33286:SF1">
    <property type="entry name" value="OS01G0800600 PROTEIN"/>
    <property type="match status" value="1"/>
</dbReference>
<organism evidence="3 4">
    <name type="scientific">Quercus suber</name>
    <name type="common">Cork oak</name>
    <dbReference type="NCBI Taxonomy" id="58331"/>
    <lineage>
        <taxon>Eukaryota</taxon>
        <taxon>Viridiplantae</taxon>
        <taxon>Streptophyta</taxon>
        <taxon>Embryophyta</taxon>
        <taxon>Tracheophyta</taxon>
        <taxon>Spermatophyta</taxon>
        <taxon>Magnoliopsida</taxon>
        <taxon>eudicotyledons</taxon>
        <taxon>Gunneridae</taxon>
        <taxon>Pentapetalae</taxon>
        <taxon>rosids</taxon>
        <taxon>fabids</taxon>
        <taxon>Fagales</taxon>
        <taxon>Fagaceae</taxon>
        <taxon>Quercus</taxon>
    </lineage>
</organism>
<dbReference type="EMBL" id="PKMF04000191">
    <property type="protein sequence ID" value="KAK7844139.1"/>
    <property type="molecule type" value="Genomic_DNA"/>
</dbReference>
<dbReference type="SUPFAM" id="SSF47699">
    <property type="entry name" value="Bifunctional inhibitor/lipid-transfer protein/seed storage 2S albumin"/>
    <property type="match status" value="2"/>
</dbReference>
<dbReference type="Proteomes" id="UP000237347">
    <property type="component" value="Unassembled WGS sequence"/>
</dbReference>
<dbReference type="AlphaFoldDB" id="A0AAW0KZW6"/>
<evidence type="ECO:0000259" key="2">
    <source>
        <dbReference type="Pfam" id="PF14368"/>
    </source>
</evidence>
<feature type="signal peptide" evidence="1">
    <location>
        <begin position="1"/>
        <end position="20"/>
    </location>
</feature>
<accession>A0AAW0KZW6</accession>
<evidence type="ECO:0000313" key="4">
    <source>
        <dbReference type="Proteomes" id="UP000237347"/>
    </source>
</evidence>
<dbReference type="Gene3D" id="1.10.110.10">
    <property type="entry name" value="Plant lipid-transfer and hydrophobic proteins"/>
    <property type="match status" value="2"/>
</dbReference>
<name>A0AAW0KZW6_QUESU</name>
<dbReference type="Pfam" id="PF14368">
    <property type="entry name" value="LTP_2"/>
    <property type="match status" value="2"/>
</dbReference>
<comment type="caution">
    <text evidence="3">The sequence shown here is derived from an EMBL/GenBank/DDBJ whole genome shotgun (WGS) entry which is preliminary data.</text>
</comment>